<keyword evidence="4" id="KW-0611">Plant defense</keyword>
<dbReference type="InterPro" id="IPR010851">
    <property type="entry name" value="DEFL"/>
</dbReference>
<dbReference type="GO" id="GO:0050832">
    <property type="term" value="P:defense response to fungus"/>
    <property type="evidence" value="ECO:0007669"/>
    <property type="project" value="UniProtKB-KW"/>
</dbReference>
<dbReference type="AlphaFoldDB" id="A0A822ZKG7"/>
<keyword evidence="7" id="KW-1185">Reference proteome</keyword>
<dbReference type="Pfam" id="PF07333">
    <property type="entry name" value="SLR1-BP"/>
    <property type="match status" value="1"/>
</dbReference>
<sequence length="74" mass="7969">MAKFFGSFFVVLLVLSVASMLPGSDALDGGCEKVMPTSGDCNPQECMSWCSQNYRGHAKCYDKGSSHACVCVYC</sequence>
<evidence type="ECO:0000256" key="2">
    <source>
        <dbReference type="ARBA" id="ARBA00022529"/>
    </source>
</evidence>
<evidence type="ECO:0000256" key="1">
    <source>
        <dbReference type="ARBA" id="ARBA00006722"/>
    </source>
</evidence>
<dbReference type="Proteomes" id="UP000607653">
    <property type="component" value="Unassembled WGS sequence"/>
</dbReference>
<organism evidence="6 7">
    <name type="scientific">Nelumbo nucifera</name>
    <name type="common">Sacred lotus</name>
    <dbReference type="NCBI Taxonomy" id="4432"/>
    <lineage>
        <taxon>Eukaryota</taxon>
        <taxon>Viridiplantae</taxon>
        <taxon>Streptophyta</taxon>
        <taxon>Embryophyta</taxon>
        <taxon>Tracheophyta</taxon>
        <taxon>Spermatophyta</taxon>
        <taxon>Magnoliopsida</taxon>
        <taxon>Proteales</taxon>
        <taxon>Nelumbonaceae</taxon>
        <taxon>Nelumbo</taxon>
    </lineage>
</organism>
<dbReference type="GO" id="GO:0031640">
    <property type="term" value="P:killing of cells of another organism"/>
    <property type="evidence" value="ECO:0007669"/>
    <property type="project" value="UniProtKB-KW"/>
</dbReference>
<comment type="caution">
    <text evidence="6">The sequence shown here is derived from an EMBL/GenBank/DDBJ whole genome shotgun (WGS) entry which is preliminary data.</text>
</comment>
<comment type="similarity">
    <text evidence="1">Belongs to the DEFL family.</text>
</comment>
<proteinExistence type="inferred from homology"/>
<feature type="signal peptide" evidence="5">
    <location>
        <begin position="1"/>
        <end position="26"/>
    </location>
</feature>
<evidence type="ECO:0000256" key="3">
    <source>
        <dbReference type="ARBA" id="ARBA00022577"/>
    </source>
</evidence>
<feature type="chain" id="PRO_5032806856" evidence="5">
    <location>
        <begin position="27"/>
        <end position="74"/>
    </location>
</feature>
<keyword evidence="2" id="KW-0929">Antimicrobial</keyword>
<evidence type="ECO:0000313" key="7">
    <source>
        <dbReference type="Proteomes" id="UP000607653"/>
    </source>
</evidence>
<dbReference type="PANTHER" id="PTHR33830">
    <property type="entry name" value="DEFENSIN-LIKE PROTEIN 184-RELATED"/>
    <property type="match status" value="1"/>
</dbReference>
<keyword evidence="3" id="KW-0295">Fungicide</keyword>
<dbReference type="PANTHER" id="PTHR33830:SF21">
    <property type="entry name" value="DEFENSIN-LIKE PROTEIN 165-RELATED"/>
    <property type="match status" value="1"/>
</dbReference>
<gene>
    <name evidence="6" type="ORF">HUJ06_003607</name>
</gene>
<name>A0A822ZKG7_NELNU</name>
<evidence type="ECO:0000256" key="4">
    <source>
        <dbReference type="ARBA" id="ARBA00022821"/>
    </source>
</evidence>
<accession>A0A822ZKG7</accession>
<dbReference type="EMBL" id="DUZY01000007">
    <property type="protein sequence ID" value="DAD45377.1"/>
    <property type="molecule type" value="Genomic_DNA"/>
</dbReference>
<keyword evidence="5" id="KW-0732">Signal</keyword>
<evidence type="ECO:0000313" key="6">
    <source>
        <dbReference type="EMBL" id="DAD45377.1"/>
    </source>
</evidence>
<protein>
    <submittedName>
        <fullName evidence="6">Uncharacterized protein</fullName>
    </submittedName>
</protein>
<reference evidence="6 7" key="1">
    <citation type="journal article" date="2020" name="Mol. Biol. Evol.">
        <title>Distinct Expression and Methylation Patterns for Genes with Different Fates following a Single Whole-Genome Duplication in Flowering Plants.</title>
        <authorList>
            <person name="Shi T."/>
            <person name="Rahmani R.S."/>
            <person name="Gugger P.F."/>
            <person name="Wang M."/>
            <person name="Li H."/>
            <person name="Zhang Y."/>
            <person name="Li Z."/>
            <person name="Wang Q."/>
            <person name="Van de Peer Y."/>
            <person name="Marchal K."/>
            <person name="Chen J."/>
        </authorList>
    </citation>
    <scope>NUCLEOTIDE SEQUENCE [LARGE SCALE GENOMIC DNA]</scope>
    <source>
        <tissue evidence="6">Leaf</tissue>
    </source>
</reference>
<evidence type="ECO:0000256" key="5">
    <source>
        <dbReference type="SAM" id="SignalP"/>
    </source>
</evidence>